<dbReference type="SMART" id="SM00320">
    <property type="entry name" value="WD40"/>
    <property type="match status" value="6"/>
</dbReference>
<dbReference type="GO" id="GO:0007023">
    <property type="term" value="P:post-chaperonin tubulin folding pathway"/>
    <property type="evidence" value="ECO:0007669"/>
    <property type="project" value="InterPro"/>
</dbReference>
<evidence type="ECO:0000256" key="1">
    <source>
        <dbReference type="ARBA" id="ARBA00022574"/>
    </source>
</evidence>
<dbReference type="PROSITE" id="PS00678">
    <property type="entry name" value="WD_REPEATS_1"/>
    <property type="match status" value="2"/>
</dbReference>
<dbReference type="SUPFAM" id="SSF50978">
    <property type="entry name" value="WD40 repeat-like"/>
    <property type="match status" value="1"/>
</dbReference>
<sequence>MRADSEVEGSCTLRHVEEAGELNQLVAGVLASGGDSAAAAYPRFAAIVGKYQEQPQLLDPLLEGLVSPLSALLRAAAADPATADLQRVRNICRLLWQLSLVRGYKTVLRFFPNDVACFEPVVGLLVTADVAQRQLEAGAALRLDDGAGLWEALYILLLWLSMLVLIPFDIATVDSSLAAGAASLSLSAANGGDAAAAAAPGTGAGSSCGGSGGPAEGAPLALPPACPPIVGTIVGLCARHLASPGSTREMAAVVLGRLLTRPDMAPALAAFLDWGCAALGSSDSQRASFLVPGTALAFATLFKLGQRSALLAPAAQVFPHAVQLLGSQLAATNALARKLAVKLIQRIGLVFLRPCLAAWRYRKGQRRNIAANLGGDGAGSGAAGAGGAAGAVAAVHESQQAAEEAAEAATEAGAEEDVEHAEQLEGVIEALLTGLADRDTVVRWSAAKGMGRVTGRLPRDLADDVVASMLDSFFSPGASDTAWHGGCLGLAELARRGLLLPNRLPAVSPLVVRALEYDVRRGPCSVGAHVRDAAAYVCWAFARAYSPAALGATVAELAPALITMACYDREVNCRRAAAAAFQECMGRLGSFPHGIDILTAADYFTVSVRQNAFLTVAPFVAAFPEYLEPLAWHLLRSKLRHWEKGLRELAAQALAALVPHRPAFFVDSALPFLLPLCTDPVLEARHGAVAALAELLPALGLAGAALPAELEAAAADVIPSIERGRLTRGKGGEVMRSAICRLADATASTGLPLSSEQQACLLGQLRENLRHPTPDIQAAAAAALAAYASHYLPHAAHDAQEQLVDGFVAGLGEAGGVAARRGGALALGALPRWLLQPRGAAVLAALAAGSAVEQDPDTRDAESRVNAVKGLARVALTLLGQPHGSGGAGGGSNGSDSSGGDGLIVVVSSAAPVPPQVLEWACSGVVEPLLAALDDYSIDNRGDVGSWVREAGMEGLAALLPLLLPAAASAGGAPQAALLAQATRALLAVLRQAVERIARMREAAAACLQRLLPSAAAAGVPLAAELSAAVSGRPLEDFASLDALPALGALLAHHPLQEPLLEGLVFSIGGLDNQVATSAGNALADAATGLEGDAAAVEALGGALLAVWRRHGGRGGRMATPLLLTADLLLSRTPLRDLQPPASTFQEELLELVKEEVKGCSDVPRLHAAAGVLCQLAGGEEPVRGGALRSALLLLGNRYPKVRRYAAEQVYTLLLVLDPAEDGQDLEAAAELVGATAWDGPLAAVRPARAHLFRLLGLPEPVPVGPAAGVVPEGSADGGAPRAGSADENASYSALLAHVARGIMLLDRQLSGLPVRHRPFVAEFGCDGGTVMNNPSLTGTPAFAAEYSKVYFDSKLLAIADEDGYVSIVDTAGELPTEMADDYGPNKPRAQWPAHRNAVFDIAWCNSDAHMLTASGDQTVCLWDTGHADQIATFRGHSGSVKAVCPAPGASAVFASGARDGALMVWDARAPAKIDALDGKPFVSPVITVHDAHAPSATQKRRRTPLLGRTRPSVSSVAFLQGSGTQLASGGVDGVVKFWDLRACEQPTDQAAPALELDRLCSAGVPPISQKQHGITSLALHPQGSALLVSLTGGHHFIYDPLRPNIGPTRWFGGHTVASFYVKAAWSPDGTHIISGSTDRCAYIWEVDAPDGASPYVLSGHQGEVTAVAWCPTDFEQIATTSDDATLKVWHIKRQQPEEQADDGAPRHPWVYPWQQQTQRAAAAAAAAAYDDVTAAPGSTTPLPAWPCSASTAAGPATGGATPWSVPHRSGGSAAMLAALRDGAPGTAGGADQQQQQTDENLHSNLRPATQEQDAQRGAPAGAADAAHQQQQQGGAAPPSTAASARPEPLQTPAAAAGTPATAVAASRTPALPTSGRPAARRIADLLNAAPSTRRPARQQSIASFLRSPALLCSPALCSPGAAGAGGSGGSNPGRKRDLPPGCAVGRQQQAGSAGRLGSPLPGLGGSALPLPSPRNAKRLRTTFDGVAGSAAAAAAAAGLAAAGAARAGPSARHAGAAAAQLEPSPEAGNAAAAAAAKLAGGMLRKRSGDENLLSNVPPA</sequence>
<proteinExistence type="predicted"/>
<dbReference type="Pfam" id="PF00400">
    <property type="entry name" value="WD40"/>
    <property type="match status" value="5"/>
</dbReference>
<keyword evidence="9" id="KW-1185">Reference proteome</keyword>
<feature type="repeat" description="WD" evidence="4">
    <location>
        <begin position="1434"/>
        <end position="1476"/>
    </location>
</feature>
<dbReference type="InterPro" id="IPR019775">
    <property type="entry name" value="WD40_repeat_CS"/>
</dbReference>
<evidence type="ECO:0000313" key="9">
    <source>
        <dbReference type="Proteomes" id="UP000239649"/>
    </source>
</evidence>
<dbReference type="STRING" id="554055.A0A2P6VBY0"/>
<dbReference type="PANTHER" id="PTHR12658">
    <property type="entry name" value="BETA-TUBULIN COFACTOR D"/>
    <property type="match status" value="1"/>
</dbReference>
<feature type="domain" description="Tubulin-folding cofactor D C-terminal" evidence="6">
    <location>
        <begin position="984"/>
        <end position="1165"/>
    </location>
</feature>
<dbReference type="Gene3D" id="2.130.10.10">
    <property type="entry name" value="YVTN repeat-like/Quinoprotein amine dehydrogenase"/>
    <property type="match status" value="2"/>
</dbReference>
<dbReference type="InterPro" id="IPR022577">
    <property type="entry name" value="TBCD_C"/>
</dbReference>
<evidence type="ECO:0000256" key="4">
    <source>
        <dbReference type="PROSITE-ProRule" id="PRU00221"/>
    </source>
</evidence>
<dbReference type="Pfam" id="PF23579">
    <property type="entry name" value="ARM_TBCD"/>
    <property type="match status" value="1"/>
</dbReference>
<organism evidence="8 9">
    <name type="scientific">Micractinium conductrix</name>
    <dbReference type="NCBI Taxonomy" id="554055"/>
    <lineage>
        <taxon>Eukaryota</taxon>
        <taxon>Viridiplantae</taxon>
        <taxon>Chlorophyta</taxon>
        <taxon>core chlorophytes</taxon>
        <taxon>Trebouxiophyceae</taxon>
        <taxon>Chlorellales</taxon>
        <taxon>Chlorellaceae</taxon>
        <taxon>Chlorella clade</taxon>
        <taxon>Micractinium</taxon>
    </lineage>
</organism>
<dbReference type="InterPro" id="IPR011989">
    <property type="entry name" value="ARM-like"/>
</dbReference>
<dbReference type="CDD" id="cd00200">
    <property type="entry name" value="WD40"/>
    <property type="match status" value="1"/>
</dbReference>
<keyword evidence="2" id="KW-0677">Repeat</keyword>
<feature type="repeat" description="WD" evidence="4">
    <location>
        <begin position="1507"/>
        <end position="1542"/>
    </location>
</feature>
<feature type="repeat" description="WD" evidence="4">
    <location>
        <begin position="1625"/>
        <end position="1648"/>
    </location>
</feature>
<dbReference type="PROSITE" id="PS50294">
    <property type="entry name" value="WD_REPEATS_REGION"/>
    <property type="match status" value="3"/>
</dbReference>
<feature type="repeat" description="WD" evidence="4">
    <location>
        <begin position="1392"/>
        <end position="1433"/>
    </location>
</feature>
<evidence type="ECO:0000256" key="2">
    <source>
        <dbReference type="ARBA" id="ARBA00022737"/>
    </source>
</evidence>
<dbReference type="PROSITE" id="PS50082">
    <property type="entry name" value="WD_REPEATS_2"/>
    <property type="match status" value="5"/>
</dbReference>
<dbReference type="InterPro" id="IPR015943">
    <property type="entry name" value="WD40/YVTN_repeat-like_dom_sf"/>
</dbReference>
<dbReference type="SUPFAM" id="SSF48371">
    <property type="entry name" value="ARM repeat"/>
    <property type="match status" value="1"/>
</dbReference>
<feature type="region of interest" description="Disordered" evidence="5">
    <location>
        <begin position="1922"/>
        <end position="1977"/>
    </location>
</feature>
<dbReference type="InterPro" id="IPR016024">
    <property type="entry name" value="ARM-type_fold"/>
</dbReference>
<dbReference type="Pfam" id="PF25767">
    <property type="entry name" value="ARM_TBCD_2nd"/>
    <property type="match status" value="1"/>
</dbReference>
<feature type="compositionally biased region" description="Low complexity" evidence="5">
    <location>
        <begin position="1816"/>
        <end position="1866"/>
    </location>
</feature>
<dbReference type="PANTHER" id="PTHR12658:SF0">
    <property type="entry name" value="TUBULIN-SPECIFIC CHAPERONE D"/>
    <property type="match status" value="1"/>
</dbReference>
<evidence type="ECO:0000259" key="6">
    <source>
        <dbReference type="Pfam" id="PF12612"/>
    </source>
</evidence>
<dbReference type="GO" id="GO:0007021">
    <property type="term" value="P:tubulin complex assembly"/>
    <property type="evidence" value="ECO:0007669"/>
    <property type="project" value="InterPro"/>
</dbReference>
<evidence type="ECO:0000259" key="7">
    <source>
        <dbReference type="Pfam" id="PF25767"/>
    </source>
</evidence>
<gene>
    <name evidence="8" type="ORF">C2E20_5024</name>
</gene>
<dbReference type="GO" id="GO:0048487">
    <property type="term" value="F:beta-tubulin binding"/>
    <property type="evidence" value="ECO:0007669"/>
    <property type="project" value="InterPro"/>
</dbReference>
<feature type="compositionally biased region" description="Gly residues" evidence="5">
    <location>
        <begin position="1923"/>
        <end position="1932"/>
    </location>
</feature>
<feature type="repeat" description="WD" evidence="4">
    <location>
        <begin position="1658"/>
        <end position="1700"/>
    </location>
</feature>
<comment type="caution">
    <text evidence="8">The sequence shown here is derived from an EMBL/GenBank/DDBJ whole genome shotgun (WGS) entry which is preliminary data.</text>
</comment>
<protein>
    <submittedName>
        <fullName evidence="8">Tubulin-folding cofactor D</fullName>
    </submittedName>
</protein>
<dbReference type="GO" id="GO:0000226">
    <property type="term" value="P:microtubule cytoskeleton organization"/>
    <property type="evidence" value="ECO:0007669"/>
    <property type="project" value="TreeGrafter"/>
</dbReference>
<evidence type="ECO:0000256" key="3">
    <source>
        <dbReference type="ARBA" id="ARBA00023186"/>
    </source>
</evidence>
<accession>A0A2P6VBY0</accession>
<dbReference type="Pfam" id="PF12612">
    <property type="entry name" value="TFCD_C"/>
    <property type="match status" value="1"/>
</dbReference>
<dbReference type="GO" id="GO:0005096">
    <property type="term" value="F:GTPase activator activity"/>
    <property type="evidence" value="ECO:0007669"/>
    <property type="project" value="InterPro"/>
</dbReference>
<evidence type="ECO:0000256" key="5">
    <source>
        <dbReference type="SAM" id="MobiDB-lite"/>
    </source>
</evidence>
<dbReference type="InterPro" id="IPR058033">
    <property type="entry name" value="ARM_TBCD_2nd"/>
</dbReference>
<dbReference type="InterPro" id="IPR001680">
    <property type="entry name" value="WD40_rpt"/>
</dbReference>
<feature type="domain" description="Tubulin-folding cofactor D ARM repeats" evidence="7">
    <location>
        <begin position="336"/>
        <end position="595"/>
    </location>
</feature>
<dbReference type="InterPro" id="IPR033162">
    <property type="entry name" value="TBCD"/>
</dbReference>
<dbReference type="InterPro" id="IPR036322">
    <property type="entry name" value="WD40_repeat_dom_sf"/>
</dbReference>
<keyword evidence="1 4" id="KW-0853">WD repeat</keyword>
<dbReference type="Proteomes" id="UP000239649">
    <property type="component" value="Unassembled WGS sequence"/>
</dbReference>
<dbReference type="OrthoDB" id="10253476at2759"/>
<feature type="compositionally biased region" description="Low complexity" evidence="5">
    <location>
        <begin position="1952"/>
        <end position="1970"/>
    </location>
</feature>
<reference evidence="8 9" key="1">
    <citation type="journal article" date="2018" name="Plant J.">
        <title>Genome sequences of Chlorella sorokiniana UTEX 1602 and Micractinium conductrix SAG 241.80: implications to maltose excretion by a green alga.</title>
        <authorList>
            <person name="Arriola M.B."/>
            <person name="Velmurugan N."/>
            <person name="Zhang Y."/>
            <person name="Plunkett M.H."/>
            <person name="Hondzo H."/>
            <person name="Barney B.M."/>
        </authorList>
    </citation>
    <scope>NUCLEOTIDE SEQUENCE [LARGE SCALE GENOMIC DNA]</scope>
    <source>
        <strain evidence="8 9">SAG 241.80</strain>
    </source>
</reference>
<dbReference type="EMBL" id="LHPF02000014">
    <property type="protein sequence ID" value="PSC71593.1"/>
    <property type="molecule type" value="Genomic_DNA"/>
</dbReference>
<feature type="region of interest" description="Disordered" evidence="5">
    <location>
        <begin position="1807"/>
        <end position="1878"/>
    </location>
</feature>
<name>A0A2P6VBY0_9CHLO</name>
<evidence type="ECO:0000313" key="8">
    <source>
        <dbReference type="EMBL" id="PSC71593.1"/>
    </source>
</evidence>
<keyword evidence="3" id="KW-0143">Chaperone</keyword>
<dbReference type="Gene3D" id="1.25.10.10">
    <property type="entry name" value="Leucine-rich Repeat Variant"/>
    <property type="match status" value="2"/>
</dbReference>